<reference evidence="3" key="1">
    <citation type="submission" date="2016-10" db="EMBL/GenBank/DDBJ databases">
        <authorList>
            <person name="Varghese N."/>
            <person name="Submissions S."/>
        </authorList>
    </citation>
    <scope>NUCLEOTIDE SEQUENCE [LARGE SCALE GENOMIC DNA]</scope>
    <source>
        <strain evidence="3">CGMCC 4.2126</strain>
    </source>
</reference>
<organism evidence="2 3">
    <name type="scientific">Streptosporangium canum</name>
    <dbReference type="NCBI Taxonomy" id="324952"/>
    <lineage>
        <taxon>Bacteria</taxon>
        <taxon>Bacillati</taxon>
        <taxon>Actinomycetota</taxon>
        <taxon>Actinomycetes</taxon>
        <taxon>Streptosporangiales</taxon>
        <taxon>Streptosporangiaceae</taxon>
        <taxon>Streptosporangium</taxon>
    </lineage>
</organism>
<feature type="region of interest" description="Disordered" evidence="1">
    <location>
        <begin position="1"/>
        <end position="34"/>
    </location>
</feature>
<protein>
    <submittedName>
        <fullName evidence="2">Uncharacterized protein</fullName>
    </submittedName>
</protein>
<evidence type="ECO:0000256" key="1">
    <source>
        <dbReference type="SAM" id="MobiDB-lite"/>
    </source>
</evidence>
<dbReference type="AlphaFoldDB" id="A0A1I3V218"/>
<dbReference type="RefSeq" id="WP_093888649.1">
    <property type="nucleotide sequence ID" value="NZ_FOQY01000013.1"/>
</dbReference>
<dbReference type="EMBL" id="FOQY01000013">
    <property type="protein sequence ID" value="SFJ88999.1"/>
    <property type="molecule type" value="Genomic_DNA"/>
</dbReference>
<sequence>MPSVIGDRIAPLTDRRRSADSVPDGTAGRFRLLGPASAPVDRPAGLGELGLARFALHPTPARKESARTAYGSTVLSPVY</sequence>
<evidence type="ECO:0000313" key="3">
    <source>
        <dbReference type="Proteomes" id="UP000199111"/>
    </source>
</evidence>
<dbReference type="GeneID" id="96299902"/>
<keyword evidence="3" id="KW-1185">Reference proteome</keyword>
<gene>
    <name evidence="2" type="ORF">SAMN05216275_113182</name>
</gene>
<accession>A0A1I3V218</accession>
<name>A0A1I3V218_9ACTN</name>
<evidence type="ECO:0000313" key="2">
    <source>
        <dbReference type="EMBL" id="SFJ88999.1"/>
    </source>
</evidence>
<proteinExistence type="predicted"/>
<dbReference type="Proteomes" id="UP000199111">
    <property type="component" value="Unassembled WGS sequence"/>
</dbReference>